<sequence>MVQNLLMILLFSVARTISDIQQDLEQIITPESYTTAFDKLNKEFIKKALQQSQGKIRAAARSLGISRNTLKRLLSKYELKNI</sequence>
<dbReference type="PRINTS" id="PR01590">
    <property type="entry name" value="HTHFIS"/>
</dbReference>
<protein>
    <submittedName>
        <fullName evidence="2">Helix-turn-helix domain-containing protein</fullName>
    </submittedName>
</protein>
<name>A0ABV6Z049_UNCC1</name>
<proteinExistence type="predicted"/>
<dbReference type="Gene3D" id="1.10.10.60">
    <property type="entry name" value="Homeodomain-like"/>
    <property type="match status" value="1"/>
</dbReference>
<reference evidence="2 3" key="1">
    <citation type="submission" date="2024-09" db="EMBL/GenBank/DDBJ databases">
        <title>Laminarin stimulates single cell rates of sulfate reduction while oxygen inhibits transcriptomic activity in coastal marine sediment.</title>
        <authorList>
            <person name="Lindsay M."/>
            <person name="Orcutt B."/>
            <person name="Emerson D."/>
            <person name="Stepanauskas R."/>
            <person name="D'Angelo T."/>
        </authorList>
    </citation>
    <scope>NUCLEOTIDE SEQUENCE [LARGE SCALE GENOMIC DNA]</scope>
    <source>
        <strain evidence="2">SAG AM-311-K15</strain>
    </source>
</reference>
<gene>
    <name evidence="2" type="ORF">ACFL27_16660</name>
</gene>
<evidence type="ECO:0000259" key="1">
    <source>
        <dbReference type="Pfam" id="PF02954"/>
    </source>
</evidence>
<comment type="caution">
    <text evidence="2">The sequence shown here is derived from an EMBL/GenBank/DDBJ whole genome shotgun (WGS) entry which is preliminary data.</text>
</comment>
<dbReference type="Proteomes" id="UP001594351">
    <property type="component" value="Unassembled WGS sequence"/>
</dbReference>
<dbReference type="Pfam" id="PF02954">
    <property type="entry name" value="HTH_8"/>
    <property type="match status" value="1"/>
</dbReference>
<keyword evidence="3" id="KW-1185">Reference proteome</keyword>
<evidence type="ECO:0000313" key="2">
    <source>
        <dbReference type="EMBL" id="MFC1851824.1"/>
    </source>
</evidence>
<accession>A0ABV6Z049</accession>
<organism evidence="2 3">
    <name type="scientific">candidate division CSSED10-310 bacterium</name>
    <dbReference type="NCBI Taxonomy" id="2855610"/>
    <lineage>
        <taxon>Bacteria</taxon>
        <taxon>Bacteria division CSSED10-310</taxon>
    </lineage>
</organism>
<feature type="domain" description="DNA binding HTH" evidence="1">
    <location>
        <begin position="41"/>
        <end position="77"/>
    </location>
</feature>
<dbReference type="EMBL" id="JBHPBY010000229">
    <property type="protein sequence ID" value="MFC1851824.1"/>
    <property type="molecule type" value="Genomic_DNA"/>
</dbReference>
<dbReference type="InterPro" id="IPR002197">
    <property type="entry name" value="HTH_Fis"/>
</dbReference>
<dbReference type="InterPro" id="IPR009057">
    <property type="entry name" value="Homeodomain-like_sf"/>
</dbReference>
<evidence type="ECO:0000313" key="3">
    <source>
        <dbReference type="Proteomes" id="UP001594351"/>
    </source>
</evidence>
<dbReference type="SUPFAM" id="SSF46689">
    <property type="entry name" value="Homeodomain-like"/>
    <property type="match status" value="1"/>
</dbReference>